<comment type="catalytic activity">
    <reaction evidence="5">
        <text>L-seryl-[protein] + acetyl-CoA = O-acetyl-L-seryl-[protein] + CoA</text>
        <dbReference type="Rhea" id="RHEA:59392"/>
        <dbReference type="Rhea" id="RHEA-COMP:9863"/>
        <dbReference type="Rhea" id="RHEA-COMP:15352"/>
        <dbReference type="ChEBI" id="CHEBI:29999"/>
        <dbReference type="ChEBI" id="CHEBI:57287"/>
        <dbReference type="ChEBI" id="CHEBI:57288"/>
        <dbReference type="ChEBI" id="CHEBI:141128"/>
    </reaction>
    <physiologicalReaction direction="left-to-right" evidence="5">
        <dbReference type="Rhea" id="RHEA:59393"/>
    </physiologicalReaction>
</comment>
<keyword evidence="7" id="KW-0378">Hydrolase</keyword>
<gene>
    <name evidence="7" type="ORF">SAMN04489710_1322</name>
</gene>
<protein>
    <submittedName>
        <fullName evidence="7">YopJ protease family</fullName>
    </submittedName>
</protein>
<keyword evidence="1" id="KW-0808">Transferase</keyword>
<evidence type="ECO:0000313" key="7">
    <source>
        <dbReference type="EMBL" id="SFE33084.1"/>
    </source>
</evidence>
<keyword evidence="7" id="KW-0645">Protease</keyword>
<dbReference type="NCBIfam" id="NF041334">
    <property type="entry name" value="XopJ"/>
    <property type="match status" value="1"/>
</dbReference>
<dbReference type="Proteomes" id="UP000199517">
    <property type="component" value="Unassembled WGS sequence"/>
</dbReference>
<evidence type="ECO:0000256" key="6">
    <source>
        <dbReference type="SAM" id="MobiDB-lite"/>
    </source>
</evidence>
<organism evidence="7 8">
    <name type="scientific">Paracidovorax konjaci</name>
    <dbReference type="NCBI Taxonomy" id="32040"/>
    <lineage>
        <taxon>Bacteria</taxon>
        <taxon>Pseudomonadati</taxon>
        <taxon>Pseudomonadota</taxon>
        <taxon>Betaproteobacteria</taxon>
        <taxon>Burkholderiales</taxon>
        <taxon>Comamonadaceae</taxon>
        <taxon>Paracidovorax</taxon>
    </lineage>
</organism>
<dbReference type="GO" id="GO:0008233">
    <property type="term" value="F:peptidase activity"/>
    <property type="evidence" value="ECO:0007669"/>
    <property type="project" value="UniProtKB-KW"/>
</dbReference>
<comment type="similarity">
    <text evidence="3">Belongs to the acetyltransferase YopJ family.</text>
</comment>
<dbReference type="InterPro" id="IPR005083">
    <property type="entry name" value="YopJ-like"/>
</dbReference>
<reference evidence="8" key="1">
    <citation type="submission" date="2016-10" db="EMBL/GenBank/DDBJ databases">
        <authorList>
            <person name="Varghese N."/>
            <person name="Submissions S."/>
        </authorList>
    </citation>
    <scope>NUCLEOTIDE SEQUENCE [LARGE SCALE GENOMIC DNA]</scope>
    <source>
        <strain evidence="8">DSM 7481</strain>
    </source>
</reference>
<dbReference type="GO" id="GO:0006508">
    <property type="term" value="P:proteolysis"/>
    <property type="evidence" value="ECO:0007669"/>
    <property type="project" value="UniProtKB-KW"/>
</dbReference>
<evidence type="ECO:0000256" key="1">
    <source>
        <dbReference type="ARBA" id="ARBA00022679"/>
    </source>
</evidence>
<feature type="region of interest" description="Disordered" evidence="6">
    <location>
        <begin position="304"/>
        <end position="326"/>
    </location>
</feature>
<comment type="catalytic activity">
    <reaction evidence="4">
        <text>L-threonyl-[protein] + acetyl-CoA = O-acetyl-L-threonyl-[protein] + CoA</text>
        <dbReference type="Rhea" id="RHEA:65340"/>
        <dbReference type="Rhea" id="RHEA-COMP:11060"/>
        <dbReference type="Rhea" id="RHEA-COMP:16780"/>
        <dbReference type="ChEBI" id="CHEBI:30013"/>
        <dbReference type="ChEBI" id="CHEBI:57287"/>
        <dbReference type="ChEBI" id="CHEBI:57288"/>
        <dbReference type="ChEBI" id="CHEBI:141025"/>
    </reaction>
    <physiologicalReaction direction="left-to-right" evidence="4">
        <dbReference type="Rhea" id="RHEA:65341"/>
    </physiologicalReaction>
</comment>
<feature type="compositionally biased region" description="Low complexity" evidence="6">
    <location>
        <begin position="32"/>
        <end position="42"/>
    </location>
</feature>
<keyword evidence="8" id="KW-1185">Reference proteome</keyword>
<feature type="region of interest" description="Disordered" evidence="6">
    <location>
        <begin position="1"/>
        <end position="60"/>
    </location>
</feature>
<dbReference type="InterPro" id="IPR053633">
    <property type="entry name" value="Ser/Thr_acetyltransferase"/>
</dbReference>
<evidence type="ECO:0000256" key="2">
    <source>
        <dbReference type="ARBA" id="ARBA00023315"/>
    </source>
</evidence>
<accession>A0A1I1ZMP6</accession>
<sequence length="357" mass="39745">MKKFMRSLGIGSSRTSRPSQRPVQMERERSPSSRASSPQSDSGVLSGLPRRSTSESEFALLPPRAERKAIALRESLQNSNHVSHEIEFYAQAALSAAKSGSNQEITRLDAQNKHILANAYNERHSGLQLSCHDSAQSFFGEFISSQEPAWRSLVQLSPSSFHHVAVDVRFQDGKRTMVVLEPALAYGEGEAGDIKFLAGYEPLGRNVQAYLGENGDLAVVSLGAQKSNFDCIIFSLNLALCAYQKDSVLDDLHESLRKNVRCFSSGEEKSVVHKNIEFIDGTKFLPAIFFKHAHSRGTVNEVLDNQPHLSEKNVSTGRNNSSETLSERVQDFRVEREKSYSMSIEASRLRKIRKAIE</sequence>
<evidence type="ECO:0000256" key="3">
    <source>
        <dbReference type="ARBA" id="ARBA00023785"/>
    </source>
</evidence>
<dbReference type="OrthoDB" id="8945160at2"/>
<keyword evidence="2" id="KW-0012">Acyltransferase</keyword>
<feature type="compositionally biased region" description="Polar residues" evidence="6">
    <location>
        <begin position="10"/>
        <end position="22"/>
    </location>
</feature>
<dbReference type="GO" id="GO:0016746">
    <property type="term" value="F:acyltransferase activity"/>
    <property type="evidence" value="ECO:0007669"/>
    <property type="project" value="UniProtKB-KW"/>
</dbReference>
<evidence type="ECO:0000256" key="4">
    <source>
        <dbReference type="ARBA" id="ARBA00048364"/>
    </source>
</evidence>
<dbReference type="EMBL" id="FOMQ01000032">
    <property type="protein sequence ID" value="SFE33084.1"/>
    <property type="molecule type" value="Genomic_DNA"/>
</dbReference>
<dbReference type="AlphaFoldDB" id="A0A1I1ZMP6"/>
<feature type="compositionally biased region" description="Polar residues" evidence="6">
    <location>
        <begin position="312"/>
        <end position="324"/>
    </location>
</feature>
<dbReference type="Pfam" id="PF03421">
    <property type="entry name" value="Acetyltransf_14"/>
    <property type="match status" value="1"/>
</dbReference>
<evidence type="ECO:0000256" key="5">
    <source>
        <dbReference type="ARBA" id="ARBA00048662"/>
    </source>
</evidence>
<evidence type="ECO:0000313" key="8">
    <source>
        <dbReference type="Proteomes" id="UP000199517"/>
    </source>
</evidence>
<name>A0A1I1ZMP6_9BURK</name>
<proteinExistence type="inferred from homology"/>